<feature type="transmembrane region" description="Helical" evidence="5">
    <location>
        <begin position="311"/>
        <end position="331"/>
    </location>
</feature>
<feature type="transmembrane region" description="Helical" evidence="5">
    <location>
        <begin position="251"/>
        <end position="274"/>
    </location>
</feature>
<keyword evidence="5" id="KW-1133">Transmembrane helix</keyword>
<proteinExistence type="predicted"/>
<dbReference type="SUPFAM" id="SSF46894">
    <property type="entry name" value="C-terminal effector domain of the bipartite response regulators"/>
    <property type="match status" value="1"/>
</dbReference>
<feature type="transmembrane region" description="Helical" evidence="5">
    <location>
        <begin position="112"/>
        <end position="134"/>
    </location>
</feature>
<evidence type="ECO:0000256" key="4">
    <source>
        <dbReference type="SAM" id="MobiDB-lite"/>
    </source>
</evidence>
<dbReference type="EMBL" id="FOEC01000003">
    <property type="protein sequence ID" value="SEO65199.1"/>
    <property type="molecule type" value="Genomic_DNA"/>
</dbReference>
<dbReference type="InterPro" id="IPR000792">
    <property type="entry name" value="Tscrpt_reg_LuxR_C"/>
</dbReference>
<dbReference type="Proteomes" id="UP000182975">
    <property type="component" value="Unassembled WGS sequence"/>
</dbReference>
<evidence type="ECO:0000313" key="7">
    <source>
        <dbReference type="EMBL" id="SEO65199.1"/>
    </source>
</evidence>
<feature type="region of interest" description="Disordered" evidence="4">
    <location>
        <begin position="404"/>
        <end position="427"/>
    </location>
</feature>
<dbReference type="SMART" id="SM00421">
    <property type="entry name" value="HTH_LUXR"/>
    <property type="match status" value="1"/>
</dbReference>
<feature type="transmembrane region" description="Helical" evidence="5">
    <location>
        <begin position="171"/>
        <end position="186"/>
    </location>
</feature>
<feature type="transmembrane region" description="Helical" evidence="5">
    <location>
        <begin position="21"/>
        <end position="42"/>
    </location>
</feature>
<feature type="transmembrane region" description="Helical" evidence="5">
    <location>
        <begin position="286"/>
        <end position="305"/>
    </location>
</feature>
<feature type="transmembrane region" description="Helical" evidence="5">
    <location>
        <begin position="227"/>
        <end position="245"/>
    </location>
</feature>
<keyword evidence="2" id="KW-0238">DNA-binding</keyword>
<evidence type="ECO:0000313" key="8">
    <source>
        <dbReference type="Proteomes" id="UP000182975"/>
    </source>
</evidence>
<dbReference type="PATRIC" id="fig|79604.3.peg.524"/>
<feature type="transmembrane region" description="Helical" evidence="5">
    <location>
        <begin position="57"/>
        <end position="75"/>
    </location>
</feature>
<evidence type="ECO:0000259" key="6">
    <source>
        <dbReference type="PROSITE" id="PS50043"/>
    </source>
</evidence>
<dbReference type="GO" id="GO:0006355">
    <property type="term" value="P:regulation of DNA-templated transcription"/>
    <property type="evidence" value="ECO:0007669"/>
    <property type="project" value="InterPro"/>
</dbReference>
<keyword evidence="1" id="KW-0805">Transcription regulation</keyword>
<reference evidence="8" key="1">
    <citation type="submission" date="2016-10" db="EMBL/GenBank/DDBJ databases">
        <authorList>
            <person name="Varghese N."/>
        </authorList>
    </citation>
    <scope>NUCLEOTIDE SEQUENCE [LARGE SCALE GENOMIC DNA]</scope>
    <source>
        <strain evidence="8">DSM 21843</strain>
    </source>
</reference>
<keyword evidence="3" id="KW-0804">Transcription</keyword>
<dbReference type="PROSITE" id="PS50043">
    <property type="entry name" value="HTH_LUXR_2"/>
    <property type="match status" value="1"/>
</dbReference>
<dbReference type="AlphaFoldDB" id="A0A172RWW5"/>
<dbReference type="InterPro" id="IPR036388">
    <property type="entry name" value="WH-like_DNA-bd_sf"/>
</dbReference>
<evidence type="ECO:0000256" key="5">
    <source>
        <dbReference type="SAM" id="Phobius"/>
    </source>
</evidence>
<feature type="transmembrane region" description="Helical" evidence="5">
    <location>
        <begin position="343"/>
        <end position="363"/>
    </location>
</feature>
<dbReference type="OrthoDB" id="3171838at2"/>
<feature type="compositionally biased region" description="Low complexity" evidence="4">
    <location>
        <begin position="412"/>
        <end position="423"/>
    </location>
</feature>
<accession>A0A172RWW5</accession>
<feature type="transmembrane region" description="Helical" evidence="5">
    <location>
        <begin position="87"/>
        <end position="106"/>
    </location>
</feature>
<feature type="transmembrane region" description="Helical" evidence="5">
    <location>
        <begin position="375"/>
        <end position="395"/>
    </location>
</feature>
<dbReference type="KEGG" id="ddt:AAY81_02570"/>
<keyword evidence="5" id="KW-0472">Membrane</keyword>
<keyword evidence="8" id="KW-1185">Reference proteome</keyword>
<name>A0A172RWW5_9ACTN</name>
<organism evidence="7 8">
    <name type="scientific">Denitrobacterium detoxificans</name>
    <dbReference type="NCBI Taxonomy" id="79604"/>
    <lineage>
        <taxon>Bacteria</taxon>
        <taxon>Bacillati</taxon>
        <taxon>Actinomycetota</taxon>
        <taxon>Coriobacteriia</taxon>
        <taxon>Eggerthellales</taxon>
        <taxon>Eggerthellaceae</taxon>
        <taxon>Denitrobacterium</taxon>
    </lineage>
</organism>
<gene>
    <name evidence="7" type="ORF">SAMN02910314_00803</name>
</gene>
<dbReference type="Pfam" id="PF00196">
    <property type="entry name" value="GerE"/>
    <property type="match status" value="1"/>
</dbReference>
<dbReference type="Gene3D" id="1.10.10.10">
    <property type="entry name" value="Winged helix-like DNA-binding domain superfamily/Winged helix DNA-binding domain"/>
    <property type="match status" value="1"/>
</dbReference>
<dbReference type="GO" id="GO:0003677">
    <property type="term" value="F:DNA binding"/>
    <property type="evidence" value="ECO:0007669"/>
    <property type="project" value="UniProtKB-KW"/>
</dbReference>
<keyword evidence="5" id="KW-0812">Transmembrane</keyword>
<feature type="domain" description="HTH luxR-type" evidence="6">
    <location>
        <begin position="436"/>
        <end position="501"/>
    </location>
</feature>
<evidence type="ECO:0000256" key="3">
    <source>
        <dbReference type="ARBA" id="ARBA00023163"/>
    </source>
</evidence>
<evidence type="ECO:0000256" key="2">
    <source>
        <dbReference type="ARBA" id="ARBA00023125"/>
    </source>
</evidence>
<dbReference type="PANTHER" id="PTHR44688">
    <property type="entry name" value="DNA-BINDING TRANSCRIPTIONAL ACTIVATOR DEVR_DOSR"/>
    <property type="match status" value="1"/>
</dbReference>
<sequence>MQSKETHAPTQWEGALETLRVGVGSSFLWAWGFLCYLSPAMFPSQFDSSTNVGLENGFFASQGVVVLFAITLLVISRLRTIRVHRGVLLAAALATCASSVGVSFALNANLQGLMIICGAIDGISVTLLSCAWGARFSLGTKRTRPLVVISFLLAYLEYLVVPLIPSPIDDIIIVLLPIGSWLLWRIDAGARHAQTFDVFPTTTQAGKMPGEVSAGAWETRLLPWRQIAILIAASFVGNLVSSFLMGTSYELATTLFSMATIICALIATMSLVPLAYSDDTLSVPSLYRLTLSFTAVGLMGILVFGESAFGVGGMFTNGAAFFLQVIVYVVITQSIQEEGLSPLLAFAVGQALISGVVLCGHLMGKQLPAMLPGDIPTLSVICGASMLLLFFMLIAQTETLASTAHEAPESTPAVPAAEPAQEEANAKDALEERMTRICEANGLTKREAEVYRYLARGRSLPYIADALFVTTGTVKTHTTHIYRKLGVSSKQELMDMLEETR</sequence>
<feature type="transmembrane region" description="Helical" evidence="5">
    <location>
        <begin position="146"/>
        <end position="165"/>
    </location>
</feature>
<dbReference type="PRINTS" id="PR00038">
    <property type="entry name" value="HTHLUXR"/>
</dbReference>
<dbReference type="STRING" id="79604.AAY81_02570"/>
<dbReference type="InterPro" id="IPR016032">
    <property type="entry name" value="Sig_transdc_resp-reg_C-effctor"/>
</dbReference>
<evidence type="ECO:0000256" key="1">
    <source>
        <dbReference type="ARBA" id="ARBA00023015"/>
    </source>
</evidence>
<dbReference type="RefSeq" id="WP_066661023.1">
    <property type="nucleotide sequence ID" value="NZ_CP011402.1"/>
</dbReference>
<protein>
    <submittedName>
        <fullName evidence="7">Regulatory protein, luxR family</fullName>
    </submittedName>
</protein>
<dbReference type="PANTHER" id="PTHR44688:SF16">
    <property type="entry name" value="DNA-BINDING TRANSCRIPTIONAL ACTIVATOR DEVR_DOSR"/>
    <property type="match status" value="1"/>
</dbReference>